<comment type="caution">
    <text evidence="1">The sequence shown here is derived from an EMBL/GenBank/DDBJ whole genome shotgun (WGS) entry which is preliminary data.</text>
</comment>
<dbReference type="HOGENOM" id="CLU_3190797_0_0_6"/>
<accession>A0A077NXF9</accession>
<proteinExistence type="predicted"/>
<sequence>MISRSQTKKLKKSLQFRLLLTTLKTQVNKHTYLGGRSTAYVLRPKFFPSLEDNRV</sequence>
<organism evidence="1 2">
    <name type="scientific">Xenorhabdus bovienii str. feltiae Moldova</name>
    <dbReference type="NCBI Taxonomy" id="1398200"/>
    <lineage>
        <taxon>Bacteria</taxon>
        <taxon>Pseudomonadati</taxon>
        <taxon>Pseudomonadota</taxon>
        <taxon>Gammaproteobacteria</taxon>
        <taxon>Enterobacterales</taxon>
        <taxon>Morganellaceae</taxon>
        <taxon>Xenorhabdus</taxon>
    </lineage>
</organism>
<reference evidence="1" key="1">
    <citation type="submission" date="2013-07" db="EMBL/GenBank/DDBJ databases">
        <title>Sub-species coevolution in mutualistic symbiosis.</title>
        <authorList>
            <person name="Murfin K."/>
            <person name="Klassen J."/>
            <person name="Lee M."/>
            <person name="Forst S."/>
            <person name="Stock P."/>
            <person name="Goodrich-Blair H."/>
        </authorList>
    </citation>
    <scope>NUCLEOTIDE SEQUENCE [LARGE SCALE GENOMIC DNA]</scope>
    <source>
        <strain evidence="1">Feltiae Moldova</strain>
    </source>
</reference>
<evidence type="ECO:0000313" key="2">
    <source>
        <dbReference type="Proteomes" id="UP000028487"/>
    </source>
</evidence>
<gene>
    <name evidence="1" type="ORF">XBFM1_60002</name>
</gene>
<evidence type="ECO:0000313" key="1">
    <source>
        <dbReference type="EMBL" id="CDH03173.1"/>
    </source>
</evidence>
<dbReference type="EMBL" id="CBSV010000232">
    <property type="protein sequence ID" value="CDH03173.1"/>
    <property type="molecule type" value="Genomic_DNA"/>
</dbReference>
<name>A0A077NXF9_XENBV</name>
<dbReference type="AlphaFoldDB" id="A0A077NXF9"/>
<dbReference type="Proteomes" id="UP000028487">
    <property type="component" value="Unassembled WGS sequence"/>
</dbReference>
<protein>
    <submittedName>
        <fullName evidence="1">Uncharacterized protein</fullName>
    </submittedName>
</protein>